<sequence length="959" mass="104396">MLLGPLAQTKIPFRPRRAPRAACLAARDPPAIFPGLSESPSPPLPRRQRFLFRSALLCSHHTVHARTHPPPIWYQPPPAGGTAATAPPSSLLPPSIPPTSIALRPENPLLREAAPSPSPAGLTHAGSVYGRVAGTRMGCKSDLAGQLKEDDSDGMSVAAAEYEDGGEEEEEEEEEPFEREFYDDDNDDNMDEPQTQPVDPCDDYPLPEEEEEEASGDEPCDAAAPSGGEDASDEEPFNSQVCDEEEDSDEQDSRQAEPFADPLRNARSTFRKKLHEVDPYDDLVAHEEEFVSKRFSAVDAVRKEQDKQEAPKRALRNGGSNEHKVVPVTDGMEVKPFKKRLSVRFATDVSCYTYNSDSFGAAKLEKRKAQFDDQDNHLCKRQEQILSLPQDGRKLNEVDDANLYVGNLPASMSSHKLLELFLPFGRVVRYKVADDCFTGVSQGYGFVKYADPDCAASAIKRMNGRLVDGKTLEVRTAGVPPSVHNPSMHSVSEACSLPSKEMDTSGLYICNLPLSMDELKLLEYFLPFGKVTGIKLPRDQITGSSKGYGFVKYSDSCHAAQAITHLNGVLVEGRKMEVRVAGSHPTLSNSAVGSHTNTRTIKEIDMANLYVCNIAASIDTNKLVELFSPFGKVVELFRPFGQVVQARLFQHRGYAMVRYDNSLSAAAAIEHMDGYQIGGSTLVVRVAGLPNPGDAGAATNALTLQTHGQIDMTNLYVCHLPPYVTSEKLMEIFLPCGQVTQSKVCIDRYTGVSKGFGFVRFADTYGAAVALTHMNGYPLEGHILEVRIAGVHPSAMYSYMTYLYSQLTVPGPSTMAVGVPTSYWPYYCAESAYSTSAENQWQGTTPATTDASSQTSSRQEGLPESMSISSVTEKDCSSVSSHITNRSQPQSSASWAGPPGFEPHTICSQTPSVGWAGPPGYEPHAIPTKDAATVMNPSQPCSKVHLAQPEGGKKRHSVV</sequence>
<evidence type="ECO:0000313" key="2">
    <source>
        <dbReference type="Proteomes" id="UP001732700"/>
    </source>
</evidence>
<name>A0ACD5Z158_AVESA</name>
<protein>
    <submittedName>
        <fullName evidence="1">Uncharacterized protein</fullName>
    </submittedName>
</protein>
<keyword evidence="2" id="KW-1185">Reference proteome</keyword>
<evidence type="ECO:0000313" key="1">
    <source>
        <dbReference type="EnsemblPlants" id="AVESA.00010b.r2.6AG1073440.1.CDS"/>
    </source>
</evidence>
<proteinExistence type="predicted"/>
<reference evidence="1" key="2">
    <citation type="submission" date="2025-09" db="UniProtKB">
        <authorList>
            <consortium name="EnsemblPlants"/>
        </authorList>
    </citation>
    <scope>IDENTIFICATION</scope>
</reference>
<reference evidence="1" key="1">
    <citation type="submission" date="2021-05" db="EMBL/GenBank/DDBJ databases">
        <authorList>
            <person name="Scholz U."/>
            <person name="Mascher M."/>
            <person name="Fiebig A."/>
        </authorList>
    </citation>
    <scope>NUCLEOTIDE SEQUENCE [LARGE SCALE GENOMIC DNA]</scope>
</reference>
<accession>A0ACD5Z158</accession>
<organism evidence="1 2">
    <name type="scientific">Avena sativa</name>
    <name type="common">Oat</name>
    <dbReference type="NCBI Taxonomy" id="4498"/>
    <lineage>
        <taxon>Eukaryota</taxon>
        <taxon>Viridiplantae</taxon>
        <taxon>Streptophyta</taxon>
        <taxon>Embryophyta</taxon>
        <taxon>Tracheophyta</taxon>
        <taxon>Spermatophyta</taxon>
        <taxon>Magnoliopsida</taxon>
        <taxon>Liliopsida</taxon>
        <taxon>Poales</taxon>
        <taxon>Poaceae</taxon>
        <taxon>BOP clade</taxon>
        <taxon>Pooideae</taxon>
        <taxon>Poodae</taxon>
        <taxon>Poeae</taxon>
        <taxon>Poeae Chloroplast Group 1 (Aveneae type)</taxon>
        <taxon>Aveninae</taxon>
        <taxon>Avena</taxon>
    </lineage>
</organism>
<dbReference type="Proteomes" id="UP001732700">
    <property type="component" value="Chromosome 6A"/>
</dbReference>
<dbReference type="EnsemblPlants" id="AVESA.00010b.r2.6AG1073440.1">
    <property type="protein sequence ID" value="AVESA.00010b.r2.6AG1073440.1.CDS"/>
    <property type="gene ID" value="AVESA.00010b.r2.6AG1073440"/>
</dbReference>